<sequence length="410" mass="46071">MALVYIDDLTPGMILGEDLFTSKNRLVLAEGVALQDEHLRMFKTWGVIEVEIDDDSLGEEYRRKQEAIAQFMEQAETYLFRRFILNDVEKEPVATIYRHVAHRFAQSLAHGWEPDSVTSEIDVDFEEKLQPLSVPKLLAGDVELNSLPGVYNHIVEVLNHPDSSSHMLAKVISKDASLSVRLLTLVNSPVFGFSGKIDSVTRAVSLLGTNELTSLALGVSVVNKFKDIPSDMLDMDAFWRHSIRCGLFARILAKHLGLQGEEAFFTGGLLHDIGRLTLLGRASHHYKRAVAKARKEHLPMYRAELEVMQTDHGAVGKLLAMRWRLPLPLTRMIGGHHAPRNNDYAIEASLMHVADVLAHSCGHEVNLVNEIPPLQMEAWEATGLKEDMIAPTIRQVDAEFKEVVQIFFRE</sequence>
<dbReference type="CDD" id="cd00077">
    <property type="entry name" value="HDc"/>
    <property type="match status" value="1"/>
</dbReference>
<dbReference type="AlphaFoldDB" id="A0A1M6EX99"/>
<dbReference type="PANTHER" id="PTHR33525:SF3">
    <property type="entry name" value="RIBONUCLEASE Y"/>
    <property type="match status" value="1"/>
</dbReference>
<gene>
    <name evidence="2" type="ORF">SAMN02745165_01070</name>
</gene>
<accession>A0A1M6EX99</accession>
<dbReference type="RefSeq" id="WP_072906441.1">
    <property type="nucleotide sequence ID" value="NZ_FQZT01000003.1"/>
</dbReference>
<evidence type="ECO:0000313" key="3">
    <source>
        <dbReference type="Proteomes" id="UP000184171"/>
    </source>
</evidence>
<dbReference type="InterPro" id="IPR052340">
    <property type="entry name" value="RNase_Y/CdgJ"/>
</dbReference>
<dbReference type="PROSITE" id="PS51833">
    <property type="entry name" value="HDOD"/>
    <property type="match status" value="1"/>
</dbReference>
<dbReference type="Gene3D" id="1.10.3210.10">
    <property type="entry name" value="Hypothetical protein af1432"/>
    <property type="match status" value="1"/>
</dbReference>
<dbReference type="SMART" id="SM00471">
    <property type="entry name" value="HDc"/>
    <property type="match status" value="1"/>
</dbReference>
<proteinExistence type="predicted"/>
<name>A0A1M6EX99_MALRU</name>
<reference evidence="2 3" key="1">
    <citation type="submission" date="2016-11" db="EMBL/GenBank/DDBJ databases">
        <authorList>
            <person name="Jaros S."/>
            <person name="Januszkiewicz K."/>
            <person name="Wedrychowicz H."/>
        </authorList>
    </citation>
    <scope>NUCLEOTIDE SEQUENCE [LARGE SCALE GENOMIC DNA]</scope>
    <source>
        <strain evidence="2 3">DSM 5091</strain>
    </source>
</reference>
<dbReference type="STRING" id="1122189.SAMN02745165_01070"/>
<feature type="domain" description="HDOD" evidence="1">
    <location>
        <begin position="144"/>
        <end position="339"/>
    </location>
</feature>
<dbReference type="InterPro" id="IPR013976">
    <property type="entry name" value="HDOD"/>
</dbReference>
<evidence type="ECO:0000259" key="1">
    <source>
        <dbReference type="PROSITE" id="PS51833"/>
    </source>
</evidence>
<dbReference type="Pfam" id="PF08668">
    <property type="entry name" value="HDOD"/>
    <property type="match status" value="1"/>
</dbReference>
<dbReference type="SUPFAM" id="SSF109604">
    <property type="entry name" value="HD-domain/PDEase-like"/>
    <property type="match status" value="1"/>
</dbReference>
<dbReference type="Proteomes" id="UP000184171">
    <property type="component" value="Unassembled WGS sequence"/>
</dbReference>
<organism evidence="2 3">
    <name type="scientific">Malonomonas rubra DSM 5091</name>
    <dbReference type="NCBI Taxonomy" id="1122189"/>
    <lineage>
        <taxon>Bacteria</taxon>
        <taxon>Pseudomonadati</taxon>
        <taxon>Thermodesulfobacteriota</taxon>
        <taxon>Desulfuromonadia</taxon>
        <taxon>Desulfuromonadales</taxon>
        <taxon>Geopsychrobacteraceae</taxon>
        <taxon>Malonomonas</taxon>
    </lineage>
</organism>
<evidence type="ECO:0000313" key="2">
    <source>
        <dbReference type="EMBL" id="SHI90033.1"/>
    </source>
</evidence>
<dbReference type="PANTHER" id="PTHR33525">
    <property type="match status" value="1"/>
</dbReference>
<protein>
    <submittedName>
        <fullName evidence="2">HD-like signal output (HDOD) domain, no enzymatic activity</fullName>
    </submittedName>
</protein>
<dbReference type="InterPro" id="IPR003607">
    <property type="entry name" value="HD/PDEase_dom"/>
</dbReference>
<dbReference type="EMBL" id="FQZT01000003">
    <property type="protein sequence ID" value="SHI90033.1"/>
    <property type="molecule type" value="Genomic_DNA"/>
</dbReference>
<dbReference type="OrthoDB" id="9803649at2"/>
<keyword evidence="3" id="KW-1185">Reference proteome</keyword>